<dbReference type="Proteomes" id="UP000217954">
    <property type="component" value="Chromosome"/>
</dbReference>
<evidence type="ECO:0000313" key="4">
    <source>
        <dbReference type="EMBL" id="BAY00267.1"/>
    </source>
</evidence>
<evidence type="ECO:0000259" key="2">
    <source>
        <dbReference type="Pfam" id="PF11774"/>
    </source>
</evidence>
<dbReference type="Gene3D" id="4.10.320.10">
    <property type="entry name" value="E3-binding domain"/>
    <property type="match status" value="1"/>
</dbReference>
<reference evidence="5" key="1">
    <citation type="journal article" date="2017" name="Genome Announc.">
        <title>Complete Genome Sequence of Mycobacterium stephanolepidis.</title>
        <authorList>
            <person name="Fukano H."/>
            <person name="Yoshida M."/>
            <person name="Katayama Y."/>
            <person name="Omatsu T."/>
            <person name="Mizutani T."/>
            <person name="Kurata O."/>
            <person name="Wada S."/>
            <person name="Hoshino Y."/>
        </authorList>
    </citation>
    <scope>NUCLEOTIDE SEQUENCE [LARGE SCALE GENOMIC DNA]</scope>
    <source>
        <strain evidence="5">NJB0901</strain>
    </source>
</reference>
<evidence type="ECO:0000256" key="1">
    <source>
        <dbReference type="ARBA" id="ARBA00023125"/>
    </source>
</evidence>
<keyword evidence="5" id="KW-1185">Reference proteome</keyword>
<proteinExistence type="predicted"/>
<dbReference type="GO" id="GO:0003677">
    <property type="term" value="F:DNA binding"/>
    <property type="evidence" value="ECO:0007669"/>
    <property type="project" value="UniProtKB-KW"/>
</dbReference>
<dbReference type="InterPro" id="IPR036625">
    <property type="entry name" value="E3-bd_dom_sf"/>
</dbReference>
<keyword evidence="1" id="KW-0238">DNA-binding</keyword>
<reference evidence="4 5" key="2">
    <citation type="journal article" date="2017" name="Int. J. Syst. Evol. Microbiol.">
        <title>Mycobacterium stephanolepidis sp. nov., a rapidly growing species related to Mycobacterium chelonae, isolated from marine teleost fish, Stephanolepis cirrhifer.</title>
        <authorList>
            <person name="Fukano H."/>
            <person name="Wada S."/>
            <person name="Kurata O."/>
            <person name="Katayama K."/>
            <person name="Fujiwara N."/>
            <person name="Hoshino Y."/>
        </authorList>
    </citation>
    <scope>NUCLEOTIDE SEQUENCE [LARGE SCALE GENOMIC DNA]</scope>
    <source>
        <strain evidence="4 5">NJB0901</strain>
    </source>
</reference>
<dbReference type="Gene3D" id="3.30.60.230">
    <property type="entry name" value="Lsr2, dimerization domain"/>
    <property type="match status" value="1"/>
</dbReference>
<evidence type="ECO:0000313" key="5">
    <source>
        <dbReference type="Proteomes" id="UP000217954"/>
    </source>
</evidence>
<evidence type="ECO:0000259" key="3">
    <source>
        <dbReference type="Pfam" id="PF23359"/>
    </source>
</evidence>
<dbReference type="Pfam" id="PF23359">
    <property type="entry name" value="Lsr2_DNA-bd"/>
    <property type="match status" value="1"/>
</dbReference>
<organism evidence="4 5">
    <name type="scientific">[Mycobacterium] stephanolepidis</name>
    <dbReference type="NCBI Taxonomy" id="1520670"/>
    <lineage>
        <taxon>Bacteria</taxon>
        <taxon>Bacillati</taxon>
        <taxon>Actinomycetota</taxon>
        <taxon>Actinomycetes</taxon>
        <taxon>Mycobacteriales</taxon>
        <taxon>Mycobacteriaceae</taxon>
        <taxon>Mycobacteroides</taxon>
    </lineage>
</organism>
<dbReference type="InterPro" id="IPR055370">
    <property type="entry name" value="Lsr2_DNA-bd"/>
</dbReference>
<dbReference type="EMBL" id="AP018165">
    <property type="protein sequence ID" value="BAY00267.1"/>
    <property type="molecule type" value="Genomic_DNA"/>
</dbReference>
<accession>A0A1Z4F4V8</accession>
<dbReference type="GO" id="GO:0016746">
    <property type="term" value="F:acyltransferase activity"/>
    <property type="evidence" value="ECO:0007669"/>
    <property type="project" value="InterPro"/>
</dbReference>
<sequence length="140" mass="15551">MEYVINGGPHLACCYRQVALLQKDIPMAKRVTVTIVDDVDGESIATENVEFGIDGARYEIDLSSRNAEKLRGQLNSWVEHARRVNGRRNLRGSLNPSRKRPAIDRAQSTVIRQWASKNGHAISARGRIPAEVINAFNAAN</sequence>
<dbReference type="Pfam" id="PF11774">
    <property type="entry name" value="Lsr2"/>
    <property type="match status" value="1"/>
</dbReference>
<name>A0A1Z4F4V8_9MYCO</name>
<dbReference type="AlphaFoldDB" id="A0A1Z4F4V8"/>
<protein>
    <submittedName>
        <fullName evidence="4">Protein lsr2</fullName>
    </submittedName>
</protein>
<dbReference type="KEGG" id="mste:MSTE_04975"/>
<dbReference type="InterPro" id="IPR024412">
    <property type="entry name" value="Lsr2_dim_dom"/>
</dbReference>
<feature type="domain" description="Lsr2 dimerization" evidence="2">
    <location>
        <begin position="27"/>
        <end position="84"/>
    </location>
</feature>
<feature type="domain" description="Lsr2 DNA-binding" evidence="3">
    <location>
        <begin position="104"/>
        <end position="139"/>
    </location>
</feature>
<gene>
    <name evidence="4" type="ORF">MSTE_04975</name>
</gene>
<dbReference type="InterPro" id="IPR042261">
    <property type="entry name" value="Lsr2-like_dimerization"/>
</dbReference>